<name>A0A7W4FCA4_GLUDI</name>
<comment type="caution">
    <text evidence="1">The sequence shown here is derived from an EMBL/GenBank/DDBJ whole genome shotgun (WGS) entry which is preliminary data.</text>
</comment>
<dbReference type="EMBL" id="JABEQG010000002">
    <property type="protein sequence ID" value="MBB2155126.1"/>
    <property type="molecule type" value="Genomic_DNA"/>
</dbReference>
<gene>
    <name evidence="1" type="ORF">HLH33_02180</name>
</gene>
<sequence length="67" mass="7082">MLGGSIREMQGKIKVLRLLLHAGAASARHMPMKPWFYVPRPGARGVNFDSSFHGGCHAAGSAAALPP</sequence>
<proteinExistence type="predicted"/>
<dbReference type="AlphaFoldDB" id="A0A7W4FCA4"/>
<evidence type="ECO:0000313" key="1">
    <source>
        <dbReference type="EMBL" id="MBB2155126.1"/>
    </source>
</evidence>
<evidence type="ECO:0000313" key="2">
    <source>
        <dbReference type="Proteomes" id="UP000550787"/>
    </source>
</evidence>
<accession>A0A7W4FCA4</accession>
<organism evidence="1 2">
    <name type="scientific">Gluconacetobacter diazotrophicus</name>
    <name type="common">Acetobacter diazotrophicus</name>
    <dbReference type="NCBI Taxonomy" id="33996"/>
    <lineage>
        <taxon>Bacteria</taxon>
        <taxon>Pseudomonadati</taxon>
        <taxon>Pseudomonadota</taxon>
        <taxon>Alphaproteobacteria</taxon>
        <taxon>Acetobacterales</taxon>
        <taxon>Acetobacteraceae</taxon>
        <taxon>Gluconacetobacter</taxon>
    </lineage>
</organism>
<reference evidence="1 2" key="1">
    <citation type="submission" date="2020-04" db="EMBL/GenBank/DDBJ databases">
        <title>Description of novel Gluconacetobacter.</title>
        <authorList>
            <person name="Sombolestani A."/>
        </authorList>
    </citation>
    <scope>NUCLEOTIDE SEQUENCE [LARGE SCALE GENOMIC DNA]</scope>
    <source>
        <strain evidence="1 2">LMG 7603</strain>
    </source>
</reference>
<protein>
    <submittedName>
        <fullName evidence="1">Uncharacterized protein</fullName>
    </submittedName>
</protein>
<dbReference type="Proteomes" id="UP000550787">
    <property type="component" value="Unassembled WGS sequence"/>
</dbReference>